<name>A0A917D6E9_9NOCA</name>
<dbReference type="Pfam" id="PF00440">
    <property type="entry name" value="TetR_N"/>
    <property type="match status" value="1"/>
</dbReference>
<reference evidence="6" key="1">
    <citation type="journal article" date="2014" name="Int. J. Syst. Evol. Microbiol.">
        <title>Complete genome sequence of Corynebacterium casei LMG S-19264T (=DSM 44701T), isolated from a smear-ripened cheese.</title>
        <authorList>
            <consortium name="US DOE Joint Genome Institute (JGI-PGF)"/>
            <person name="Walter F."/>
            <person name="Albersmeier A."/>
            <person name="Kalinowski J."/>
            <person name="Ruckert C."/>
        </authorList>
    </citation>
    <scope>NUCLEOTIDE SEQUENCE</scope>
    <source>
        <strain evidence="6">CCM 7905</strain>
    </source>
</reference>
<dbReference type="SUPFAM" id="SSF46689">
    <property type="entry name" value="Homeodomain-like"/>
    <property type="match status" value="1"/>
</dbReference>
<evidence type="ECO:0000256" key="2">
    <source>
        <dbReference type="ARBA" id="ARBA00023125"/>
    </source>
</evidence>
<sequence length="223" mass="24127">MATEEQRGERRTDALSKKRIVEAAIDILDSDGESALTFRALATHLATGSGALYWHVANKSELLTAATDAVIAHALAAVGDNDDPRTAIRTITSGVFDAIHAHPWVGTQLSRELMQTASMQILESIGTRLDQFGVPDDKQFDCATAIMSYILGLAAQYAAGARLVAGETNRTAYLASAADRWRSLDADEYPFVRRIAEQLPQHDDRTQFQAGIDLILVGISATV</sequence>
<dbReference type="Gene3D" id="1.10.10.60">
    <property type="entry name" value="Homeodomain-like"/>
    <property type="match status" value="1"/>
</dbReference>
<dbReference type="GO" id="GO:0000976">
    <property type="term" value="F:transcription cis-regulatory region binding"/>
    <property type="evidence" value="ECO:0007669"/>
    <property type="project" value="TreeGrafter"/>
</dbReference>
<feature type="DNA-binding region" description="H-T-H motif" evidence="4">
    <location>
        <begin position="37"/>
        <end position="56"/>
    </location>
</feature>
<keyword evidence="7" id="KW-1185">Reference proteome</keyword>
<evidence type="ECO:0000313" key="6">
    <source>
        <dbReference type="EMBL" id="GGG10646.1"/>
    </source>
</evidence>
<dbReference type="InterPro" id="IPR036271">
    <property type="entry name" value="Tet_transcr_reg_TetR-rel_C_sf"/>
</dbReference>
<dbReference type="Gene3D" id="1.10.357.10">
    <property type="entry name" value="Tetracycline Repressor, domain 2"/>
    <property type="match status" value="1"/>
</dbReference>
<accession>A0A917D6E9</accession>
<dbReference type="InterPro" id="IPR050109">
    <property type="entry name" value="HTH-type_TetR-like_transc_reg"/>
</dbReference>
<evidence type="ECO:0000256" key="1">
    <source>
        <dbReference type="ARBA" id="ARBA00023015"/>
    </source>
</evidence>
<dbReference type="PROSITE" id="PS50977">
    <property type="entry name" value="HTH_TETR_2"/>
    <property type="match status" value="1"/>
</dbReference>
<keyword evidence="1" id="KW-0805">Transcription regulation</keyword>
<dbReference type="PANTHER" id="PTHR30055">
    <property type="entry name" value="HTH-TYPE TRANSCRIPTIONAL REGULATOR RUTR"/>
    <property type="match status" value="1"/>
</dbReference>
<gene>
    <name evidence="6" type="ORF">GCM10007304_25880</name>
</gene>
<organism evidence="6 7">
    <name type="scientific">Rhodococcoides trifolii</name>
    <dbReference type="NCBI Taxonomy" id="908250"/>
    <lineage>
        <taxon>Bacteria</taxon>
        <taxon>Bacillati</taxon>
        <taxon>Actinomycetota</taxon>
        <taxon>Actinomycetes</taxon>
        <taxon>Mycobacteriales</taxon>
        <taxon>Nocardiaceae</taxon>
        <taxon>Rhodococcoides</taxon>
    </lineage>
</organism>
<dbReference type="Proteomes" id="UP000654257">
    <property type="component" value="Unassembled WGS sequence"/>
</dbReference>
<proteinExistence type="predicted"/>
<feature type="domain" description="HTH tetR-type" evidence="5">
    <location>
        <begin position="14"/>
        <end position="74"/>
    </location>
</feature>
<dbReference type="GO" id="GO:0003700">
    <property type="term" value="F:DNA-binding transcription factor activity"/>
    <property type="evidence" value="ECO:0007669"/>
    <property type="project" value="TreeGrafter"/>
</dbReference>
<comment type="caution">
    <text evidence="6">The sequence shown here is derived from an EMBL/GenBank/DDBJ whole genome shotgun (WGS) entry which is preliminary data.</text>
</comment>
<dbReference type="AlphaFoldDB" id="A0A917D6E9"/>
<keyword evidence="2 4" id="KW-0238">DNA-binding</keyword>
<dbReference type="InterPro" id="IPR004111">
    <property type="entry name" value="Repressor_TetR_C"/>
</dbReference>
<evidence type="ECO:0000313" key="7">
    <source>
        <dbReference type="Proteomes" id="UP000654257"/>
    </source>
</evidence>
<evidence type="ECO:0000259" key="5">
    <source>
        <dbReference type="PROSITE" id="PS50977"/>
    </source>
</evidence>
<dbReference type="SUPFAM" id="SSF48498">
    <property type="entry name" value="Tetracyclin repressor-like, C-terminal domain"/>
    <property type="match status" value="1"/>
</dbReference>
<dbReference type="GO" id="GO:0045892">
    <property type="term" value="P:negative regulation of DNA-templated transcription"/>
    <property type="evidence" value="ECO:0007669"/>
    <property type="project" value="InterPro"/>
</dbReference>
<dbReference type="PANTHER" id="PTHR30055:SF151">
    <property type="entry name" value="TRANSCRIPTIONAL REGULATORY PROTEIN"/>
    <property type="match status" value="1"/>
</dbReference>
<dbReference type="Pfam" id="PF02909">
    <property type="entry name" value="TetR_C_1"/>
    <property type="match status" value="1"/>
</dbReference>
<dbReference type="InterPro" id="IPR009057">
    <property type="entry name" value="Homeodomain-like_sf"/>
</dbReference>
<evidence type="ECO:0000256" key="3">
    <source>
        <dbReference type="ARBA" id="ARBA00023163"/>
    </source>
</evidence>
<dbReference type="RefSeq" id="WP_188545148.1">
    <property type="nucleotide sequence ID" value="NZ_BMCU01000002.1"/>
</dbReference>
<protein>
    <submittedName>
        <fullName evidence="6">TetR family transcriptional regulator</fullName>
    </submittedName>
</protein>
<reference evidence="6" key="2">
    <citation type="submission" date="2020-09" db="EMBL/GenBank/DDBJ databases">
        <authorList>
            <person name="Sun Q."/>
            <person name="Sedlacek I."/>
        </authorList>
    </citation>
    <scope>NUCLEOTIDE SEQUENCE</scope>
    <source>
        <strain evidence="6">CCM 7905</strain>
    </source>
</reference>
<dbReference type="InterPro" id="IPR001647">
    <property type="entry name" value="HTH_TetR"/>
</dbReference>
<dbReference type="EMBL" id="BMCU01000002">
    <property type="protein sequence ID" value="GGG10646.1"/>
    <property type="molecule type" value="Genomic_DNA"/>
</dbReference>
<evidence type="ECO:0000256" key="4">
    <source>
        <dbReference type="PROSITE-ProRule" id="PRU00335"/>
    </source>
</evidence>
<keyword evidence="3" id="KW-0804">Transcription</keyword>